<protein>
    <recommendedName>
        <fullName evidence="3">Flagellar M-ring C-terminal domain-containing protein</fullName>
    </recommendedName>
</protein>
<name>A0A0F8Z3J0_9ZZZZ</name>
<feature type="compositionally biased region" description="Basic and acidic residues" evidence="1">
    <location>
        <begin position="22"/>
        <end position="36"/>
    </location>
</feature>
<dbReference type="PANTHER" id="PTHR30046">
    <property type="entry name" value="FLAGELLAR M-RING PROTEIN"/>
    <property type="match status" value="1"/>
</dbReference>
<keyword evidence="2" id="KW-0472">Membrane</keyword>
<dbReference type="InterPro" id="IPR013556">
    <property type="entry name" value="Flag_M-ring_C"/>
</dbReference>
<comment type="caution">
    <text evidence="4">The sequence shown here is derived from an EMBL/GenBank/DDBJ whole genome shotgun (WGS) entry which is preliminary data.</text>
</comment>
<feature type="transmembrane region" description="Helical" evidence="2">
    <location>
        <begin position="171"/>
        <end position="190"/>
    </location>
</feature>
<evidence type="ECO:0000256" key="1">
    <source>
        <dbReference type="SAM" id="MobiDB-lite"/>
    </source>
</evidence>
<organism evidence="4">
    <name type="scientific">marine sediment metagenome</name>
    <dbReference type="NCBI Taxonomy" id="412755"/>
    <lineage>
        <taxon>unclassified sequences</taxon>
        <taxon>metagenomes</taxon>
        <taxon>ecological metagenomes</taxon>
    </lineage>
</organism>
<dbReference type="InterPro" id="IPR043427">
    <property type="entry name" value="YscJ/FliF"/>
</dbReference>
<gene>
    <name evidence="4" type="ORF">LCGC14_2744270</name>
</gene>
<feature type="domain" description="Flagellar M-ring C-terminal" evidence="3">
    <location>
        <begin position="4"/>
        <end position="146"/>
    </location>
</feature>
<evidence type="ECO:0000313" key="4">
    <source>
        <dbReference type="EMBL" id="KKK88327.1"/>
    </source>
</evidence>
<feature type="compositionally biased region" description="Polar residues" evidence="1">
    <location>
        <begin position="7"/>
        <end position="21"/>
    </location>
</feature>
<feature type="region of interest" description="Disordered" evidence="1">
    <location>
        <begin position="237"/>
        <end position="260"/>
    </location>
</feature>
<feature type="region of interest" description="Disordered" evidence="1">
    <location>
        <begin position="1"/>
        <end position="63"/>
    </location>
</feature>
<dbReference type="PANTHER" id="PTHR30046:SF0">
    <property type="entry name" value="FLAGELLAR M-RING PROTEIN"/>
    <property type="match status" value="1"/>
</dbReference>
<feature type="non-terminal residue" evidence="4">
    <location>
        <position position="1"/>
    </location>
</feature>
<accession>A0A0F8Z3J0</accession>
<keyword evidence="2" id="KW-1133">Transmembrane helix</keyword>
<evidence type="ECO:0000259" key="3">
    <source>
        <dbReference type="Pfam" id="PF08345"/>
    </source>
</evidence>
<proteinExistence type="predicted"/>
<dbReference type="Pfam" id="PF08345">
    <property type="entry name" value="YscJ_FliF_C"/>
    <property type="match status" value="1"/>
</dbReference>
<reference evidence="4" key="1">
    <citation type="journal article" date="2015" name="Nature">
        <title>Complex archaea that bridge the gap between prokaryotes and eukaryotes.</title>
        <authorList>
            <person name="Spang A."/>
            <person name="Saw J.H."/>
            <person name="Jorgensen S.L."/>
            <person name="Zaremba-Niedzwiedzka K."/>
            <person name="Martijn J."/>
            <person name="Lind A.E."/>
            <person name="van Eijk R."/>
            <person name="Schleper C."/>
            <person name="Guy L."/>
            <person name="Ettema T.J."/>
        </authorList>
    </citation>
    <scope>NUCLEOTIDE SEQUENCE</scope>
</reference>
<evidence type="ECO:0000256" key="2">
    <source>
        <dbReference type="SAM" id="Phobius"/>
    </source>
</evidence>
<dbReference type="AlphaFoldDB" id="A0A0F8Z3J0"/>
<sequence length="314" mass="33295">SNERQVIRQQSYDPNQQVVRSTETREDNSKDRDRTGGDVNVGGNLPDPLGQGTGDAGTENTRNQTDEIVNYEIGSTQSETVREPGEVERVTVAVLVNGIYNVAGNKDVSYEERSPEELQRLTQLVQSAIGFDQSRGDIVSVDSLRFMDYSMDVGDPVGTTFGEQIKANLPVILRSLFALALVAAVLILGVRPLTRVLGAAQNGGDELALAGGMPAGALMADGVTPRNLPIGPIGATGSGGVPGAGQQQEDMQDDSTPRSGTILGPYDPAQPELVAIAAVEGGVLRQRVNKIGEMVDDAPEEAMKVLQAWLAEEV</sequence>
<dbReference type="EMBL" id="LAZR01050003">
    <property type="protein sequence ID" value="KKK88327.1"/>
    <property type="molecule type" value="Genomic_DNA"/>
</dbReference>
<keyword evidence="2" id="KW-0812">Transmembrane</keyword>